<dbReference type="Proteomes" id="UP000187085">
    <property type="component" value="Unassembled WGS sequence"/>
</dbReference>
<dbReference type="GO" id="GO:0006950">
    <property type="term" value="P:response to stress"/>
    <property type="evidence" value="ECO:0007669"/>
    <property type="project" value="TreeGrafter"/>
</dbReference>
<organism evidence="2 3">
    <name type="scientific">Tersicoccus phoenicis</name>
    <dbReference type="NCBI Taxonomy" id="554083"/>
    <lineage>
        <taxon>Bacteria</taxon>
        <taxon>Bacillati</taxon>
        <taxon>Actinomycetota</taxon>
        <taxon>Actinomycetes</taxon>
        <taxon>Micrococcales</taxon>
        <taxon>Micrococcaceae</taxon>
        <taxon>Tersicoccus</taxon>
    </lineage>
</organism>
<dbReference type="STRING" id="554083.BKD30_11995"/>
<keyword evidence="3" id="KW-1185">Reference proteome</keyword>
<accession>A0A1R1L7V3</accession>
<dbReference type="SUPFAM" id="SSF46785">
    <property type="entry name" value="Winged helix' DNA-binding domain"/>
    <property type="match status" value="1"/>
</dbReference>
<dbReference type="OrthoDB" id="3296622at2"/>
<dbReference type="Pfam" id="PF01047">
    <property type="entry name" value="MarR"/>
    <property type="match status" value="1"/>
</dbReference>
<name>A0A1R1L7V3_9MICC</name>
<dbReference type="EMBL" id="MRDE01000072">
    <property type="protein sequence ID" value="OMH23615.1"/>
    <property type="molecule type" value="Genomic_DNA"/>
</dbReference>
<evidence type="ECO:0000313" key="3">
    <source>
        <dbReference type="Proteomes" id="UP000187085"/>
    </source>
</evidence>
<evidence type="ECO:0000259" key="1">
    <source>
        <dbReference type="PROSITE" id="PS50995"/>
    </source>
</evidence>
<dbReference type="GO" id="GO:0003700">
    <property type="term" value="F:DNA-binding transcription factor activity"/>
    <property type="evidence" value="ECO:0007669"/>
    <property type="project" value="InterPro"/>
</dbReference>
<reference evidence="2 3" key="1">
    <citation type="submission" date="2016-12" db="EMBL/GenBank/DDBJ databases">
        <title>Draft genome of Tersicoccus phoenicis 1P05MA.</title>
        <authorList>
            <person name="Nakajima Y."/>
            <person name="Yoshizawa S."/>
            <person name="Nakamura K."/>
            <person name="Ogura Y."/>
            <person name="Hayashi T."/>
            <person name="Kogure K."/>
        </authorList>
    </citation>
    <scope>NUCLEOTIDE SEQUENCE [LARGE SCALE GENOMIC DNA]</scope>
    <source>
        <strain evidence="2 3">1p05MA</strain>
    </source>
</reference>
<dbReference type="SMART" id="SM00347">
    <property type="entry name" value="HTH_MARR"/>
    <property type="match status" value="1"/>
</dbReference>
<feature type="domain" description="HTH marR-type" evidence="1">
    <location>
        <begin position="28"/>
        <end position="161"/>
    </location>
</feature>
<sequence>MDRPLPRDPIAEAQRNWARRGWDSEAAPMAAVTAIMRVQQLLLQRIEATLRPYALTFARYELLTLLAFTRRGELAMSRASSLLQVHPTSVTNAVDRLQTAGLVHRSPHPVDRRTTLICLTAEGRELARRATEALNREVFSDTGFEAADVDALIRILARFRRQAGDFAE</sequence>
<comment type="caution">
    <text evidence="2">The sequence shown here is derived from an EMBL/GenBank/DDBJ whole genome shotgun (WGS) entry which is preliminary data.</text>
</comment>
<dbReference type="PANTHER" id="PTHR33164:SF101">
    <property type="entry name" value="TRANSCRIPTIONAL REPRESSOR MPRA"/>
    <property type="match status" value="1"/>
</dbReference>
<proteinExistence type="predicted"/>
<dbReference type="PROSITE" id="PS50995">
    <property type="entry name" value="HTH_MARR_2"/>
    <property type="match status" value="1"/>
</dbReference>
<dbReference type="AlphaFoldDB" id="A0A1R1L7V3"/>
<dbReference type="InterPro" id="IPR000835">
    <property type="entry name" value="HTH_MarR-typ"/>
</dbReference>
<dbReference type="PRINTS" id="PR00598">
    <property type="entry name" value="HTHMARR"/>
</dbReference>
<dbReference type="RefSeq" id="WP_076704873.1">
    <property type="nucleotide sequence ID" value="NZ_MRDE01000072.1"/>
</dbReference>
<evidence type="ECO:0000313" key="2">
    <source>
        <dbReference type="EMBL" id="OMH23615.1"/>
    </source>
</evidence>
<dbReference type="Gene3D" id="1.10.10.10">
    <property type="entry name" value="Winged helix-like DNA-binding domain superfamily/Winged helix DNA-binding domain"/>
    <property type="match status" value="1"/>
</dbReference>
<gene>
    <name evidence="2" type="ORF">BKD30_11995</name>
</gene>
<dbReference type="PANTHER" id="PTHR33164">
    <property type="entry name" value="TRANSCRIPTIONAL REGULATOR, MARR FAMILY"/>
    <property type="match status" value="1"/>
</dbReference>
<dbReference type="InterPro" id="IPR039422">
    <property type="entry name" value="MarR/SlyA-like"/>
</dbReference>
<dbReference type="InterPro" id="IPR036388">
    <property type="entry name" value="WH-like_DNA-bd_sf"/>
</dbReference>
<protein>
    <submittedName>
        <fullName evidence="2">MarR family transcriptional regulator</fullName>
    </submittedName>
</protein>
<dbReference type="InterPro" id="IPR036390">
    <property type="entry name" value="WH_DNA-bd_sf"/>
</dbReference>